<comment type="function">
    <text evidence="7">Responsible for the coupling of flagellin expression to flagellar assembly by preventing expression of the flagellin genes when a component of the middle class of proteins is defective. It negatively regulates flagellar genes by inhibiting the activity of FliA by directly binding to FliA.</text>
</comment>
<evidence type="ECO:0000256" key="5">
    <source>
        <dbReference type="ARBA" id="ARBA00023015"/>
    </source>
</evidence>
<keyword evidence="3" id="KW-0678">Repressor</keyword>
<comment type="similarity">
    <text evidence="1">Belongs to the FlgM family.</text>
</comment>
<keyword evidence="4" id="KW-1005">Bacterial flagellum biogenesis</keyword>
<evidence type="ECO:0000256" key="4">
    <source>
        <dbReference type="ARBA" id="ARBA00022795"/>
    </source>
</evidence>
<keyword evidence="5" id="KW-0805">Transcription regulation</keyword>
<keyword evidence="12" id="KW-1185">Reference proteome</keyword>
<feature type="domain" description="Anti-sigma-28 factor FlgM C-terminal" evidence="10">
    <location>
        <begin position="41"/>
        <end position="93"/>
    </location>
</feature>
<feature type="compositionally biased region" description="Polar residues" evidence="9">
    <location>
        <begin position="1"/>
        <end position="23"/>
    </location>
</feature>
<evidence type="ECO:0000256" key="8">
    <source>
        <dbReference type="ARBA" id="ARBA00030117"/>
    </source>
</evidence>
<dbReference type="Pfam" id="PF04316">
    <property type="entry name" value="FlgM"/>
    <property type="match status" value="1"/>
</dbReference>
<reference evidence="12" key="1">
    <citation type="journal article" date="2019" name="Int. J. Syst. Evol. Microbiol.">
        <title>The Global Catalogue of Microorganisms (GCM) 10K type strain sequencing project: providing services to taxonomists for standard genome sequencing and annotation.</title>
        <authorList>
            <consortium name="The Broad Institute Genomics Platform"/>
            <consortium name="The Broad Institute Genome Sequencing Center for Infectious Disease"/>
            <person name="Wu L."/>
            <person name="Ma J."/>
        </authorList>
    </citation>
    <scope>NUCLEOTIDE SEQUENCE [LARGE SCALE GENOMIC DNA]</scope>
    <source>
        <strain evidence="12">JCM 17551</strain>
    </source>
</reference>
<evidence type="ECO:0000256" key="3">
    <source>
        <dbReference type="ARBA" id="ARBA00022491"/>
    </source>
</evidence>
<proteinExistence type="inferred from homology"/>
<evidence type="ECO:0000313" key="11">
    <source>
        <dbReference type="EMBL" id="GAA3913400.1"/>
    </source>
</evidence>
<evidence type="ECO:0000259" key="10">
    <source>
        <dbReference type="Pfam" id="PF04316"/>
    </source>
</evidence>
<evidence type="ECO:0000256" key="9">
    <source>
        <dbReference type="SAM" id="MobiDB-lite"/>
    </source>
</evidence>
<keyword evidence="6" id="KW-0804">Transcription</keyword>
<evidence type="ECO:0000256" key="7">
    <source>
        <dbReference type="ARBA" id="ARBA00024739"/>
    </source>
</evidence>
<feature type="compositionally biased region" description="Polar residues" evidence="9">
    <location>
        <begin position="30"/>
        <end position="48"/>
    </location>
</feature>
<comment type="caution">
    <text evidence="11">The sequence shown here is derived from an EMBL/GenBank/DDBJ whole genome shotgun (WGS) entry which is preliminary data.</text>
</comment>
<protein>
    <recommendedName>
        <fullName evidence="2">Negative regulator of flagellin synthesis</fullName>
    </recommendedName>
    <alternativeName>
        <fullName evidence="8">Anti-sigma-28 factor</fullName>
    </alternativeName>
</protein>
<dbReference type="InterPro" id="IPR031316">
    <property type="entry name" value="FlgM_C"/>
</dbReference>
<name>A0ABP7M3L3_9GAMM</name>
<dbReference type="RefSeq" id="WP_344795155.1">
    <property type="nucleotide sequence ID" value="NZ_BAABBN010000004.1"/>
</dbReference>
<evidence type="ECO:0000313" key="12">
    <source>
        <dbReference type="Proteomes" id="UP001501565"/>
    </source>
</evidence>
<feature type="region of interest" description="Disordered" evidence="9">
    <location>
        <begin position="1"/>
        <end position="53"/>
    </location>
</feature>
<sequence>MEINNLNINSSSPKAKQAETSSAGKEKSQDITSQPSAGETVFISSESKAMNDLESSIKEQPDFDTDKVAQIKAAIAEGNFAIDDEALANNIIQFEELFS</sequence>
<dbReference type="EMBL" id="BAABBN010000004">
    <property type="protein sequence ID" value="GAA3913400.1"/>
    <property type="molecule type" value="Genomic_DNA"/>
</dbReference>
<accession>A0ABP7M3L3</accession>
<dbReference type="SUPFAM" id="SSF101498">
    <property type="entry name" value="Anti-sigma factor FlgM"/>
    <property type="match status" value="1"/>
</dbReference>
<evidence type="ECO:0000256" key="6">
    <source>
        <dbReference type="ARBA" id="ARBA00023163"/>
    </source>
</evidence>
<organism evidence="11 12">
    <name type="scientific">Litoribacillus peritrichatus</name>
    <dbReference type="NCBI Taxonomy" id="718191"/>
    <lineage>
        <taxon>Bacteria</taxon>
        <taxon>Pseudomonadati</taxon>
        <taxon>Pseudomonadota</taxon>
        <taxon>Gammaproteobacteria</taxon>
        <taxon>Oceanospirillales</taxon>
        <taxon>Oceanospirillaceae</taxon>
        <taxon>Litoribacillus</taxon>
    </lineage>
</organism>
<dbReference type="InterPro" id="IPR007412">
    <property type="entry name" value="FlgM"/>
</dbReference>
<evidence type="ECO:0000256" key="1">
    <source>
        <dbReference type="ARBA" id="ARBA00005322"/>
    </source>
</evidence>
<dbReference type="NCBIfam" id="TIGR03824">
    <property type="entry name" value="FlgM_jcvi"/>
    <property type="match status" value="1"/>
</dbReference>
<dbReference type="Proteomes" id="UP001501565">
    <property type="component" value="Unassembled WGS sequence"/>
</dbReference>
<dbReference type="InterPro" id="IPR035890">
    <property type="entry name" value="Anti-sigma-28_factor_FlgM_sf"/>
</dbReference>
<gene>
    <name evidence="11" type="ORF">GCM10022277_05040</name>
</gene>
<evidence type="ECO:0000256" key="2">
    <source>
        <dbReference type="ARBA" id="ARBA00017823"/>
    </source>
</evidence>